<evidence type="ECO:0000313" key="10">
    <source>
        <dbReference type="Proteomes" id="UP000247973"/>
    </source>
</evidence>
<evidence type="ECO:0000256" key="7">
    <source>
        <dbReference type="PIRSR" id="PIRSR606710-2"/>
    </source>
</evidence>
<evidence type="ECO:0000256" key="6">
    <source>
        <dbReference type="PIRSR" id="PIRSR606710-1"/>
    </source>
</evidence>
<feature type="active site" description="Proton acceptor" evidence="6">
    <location>
        <position position="43"/>
    </location>
</feature>
<feature type="active site" description="Proton donor" evidence="6">
    <location>
        <position position="206"/>
    </location>
</feature>
<name>A0A2V3PLK6_9BACT</name>
<keyword evidence="2" id="KW-0624">Polysaccharide degradation</keyword>
<dbReference type="Gene3D" id="2.115.10.20">
    <property type="entry name" value="Glycosyl hydrolase domain, family 43"/>
    <property type="match status" value="1"/>
</dbReference>
<accession>A0A2V3PLK6</accession>
<dbReference type="PANTHER" id="PTHR43772:SF2">
    <property type="entry name" value="PUTATIVE (AFU_ORTHOLOGUE AFUA_2G04480)-RELATED"/>
    <property type="match status" value="1"/>
</dbReference>
<keyword evidence="10" id="KW-1185">Reference proteome</keyword>
<dbReference type="PANTHER" id="PTHR43772">
    <property type="entry name" value="ENDO-1,4-BETA-XYLANASE"/>
    <property type="match status" value="1"/>
</dbReference>
<evidence type="ECO:0000256" key="2">
    <source>
        <dbReference type="ARBA" id="ARBA00022651"/>
    </source>
</evidence>
<protein>
    <submittedName>
        <fullName evidence="9">Glycosyl hydrolase family 43</fullName>
    </submittedName>
</protein>
<dbReference type="Pfam" id="PF04616">
    <property type="entry name" value="Glyco_hydro_43"/>
    <property type="match status" value="1"/>
</dbReference>
<keyword evidence="2" id="KW-0858">Xylan degradation</keyword>
<evidence type="ECO:0000256" key="1">
    <source>
        <dbReference type="ARBA" id="ARBA00009865"/>
    </source>
</evidence>
<evidence type="ECO:0000256" key="5">
    <source>
        <dbReference type="ARBA" id="ARBA00023295"/>
    </source>
</evidence>
<feature type="site" description="Important for catalytic activity, responsible for pKa modulation of the active site Glu and correct orientation of both the proton donor and substrate" evidence="7">
    <location>
        <position position="146"/>
    </location>
</feature>
<evidence type="ECO:0000256" key="8">
    <source>
        <dbReference type="RuleBase" id="RU361187"/>
    </source>
</evidence>
<organism evidence="9 10">
    <name type="scientific">Dysgonomonas alginatilytica</name>
    <dbReference type="NCBI Taxonomy" id="1605892"/>
    <lineage>
        <taxon>Bacteria</taxon>
        <taxon>Pseudomonadati</taxon>
        <taxon>Bacteroidota</taxon>
        <taxon>Bacteroidia</taxon>
        <taxon>Bacteroidales</taxon>
        <taxon>Dysgonomonadaceae</taxon>
        <taxon>Dysgonomonas</taxon>
    </lineage>
</organism>
<dbReference type="InterPro" id="IPR006710">
    <property type="entry name" value="Glyco_hydro_43"/>
</dbReference>
<keyword evidence="3 8" id="KW-0378">Hydrolase</keyword>
<dbReference type="InterPro" id="IPR023296">
    <property type="entry name" value="Glyco_hydro_beta-prop_sf"/>
</dbReference>
<dbReference type="AlphaFoldDB" id="A0A2V3PLK6"/>
<dbReference type="GO" id="GO:0045493">
    <property type="term" value="P:xylan catabolic process"/>
    <property type="evidence" value="ECO:0007669"/>
    <property type="project" value="UniProtKB-KW"/>
</dbReference>
<dbReference type="GO" id="GO:0004553">
    <property type="term" value="F:hydrolase activity, hydrolyzing O-glycosyl compounds"/>
    <property type="evidence" value="ECO:0007669"/>
    <property type="project" value="InterPro"/>
</dbReference>
<reference evidence="9 10" key="1">
    <citation type="submission" date="2018-03" db="EMBL/GenBank/DDBJ databases">
        <title>Genomic Encyclopedia of Archaeal and Bacterial Type Strains, Phase II (KMG-II): from individual species to whole genera.</title>
        <authorList>
            <person name="Goeker M."/>
        </authorList>
    </citation>
    <scope>NUCLEOTIDE SEQUENCE [LARGE SCALE GENOMIC DNA]</scope>
    <source>
        <strain evidence="9 10">DSM 100214</strain>
    </source>
</reference>
<dbReference type="SUPFAM" id="SSF75005">
    <property type="entry name" value="Arabinanase/levansucrase/invertase"/>
    <property type="match status" value="1"/>
</dbReference>
<dbReference type="CDD" id="cd08991">
    <property type="entry name" value="GH43_HoAraf43-like"/>
    <property type="match status" value="1"/>
</dbReference>
<evidence type="ECO:0000256" key="4">
    <source>
        <dbReference type="ARBA" id="ARBA00023277"/>
    </source>
</evidence>
<dbReference type="InterPro" id="IPR052176">
    <property type="entry name" value="Glycosyl_Hydrlase_43_Enz"/>
</dbReference>
<sequence length="321" mass="36844">MRIFKNTILILVSLLITSCNDKSSTTQKEEPDNTLKQPVALADPFIMLYDNTYYAYGTNDENGILVYTSDDLISWEKQATLALHKNNSWGDRWFWAPEVYYIPQNKKFYMYYSVDEHISVATSDSPTGPFRQDIQKPIIEDEKCIDNSLFIDDDGKAYLSFVRFTDGNNIWIAEMESDLKTMKKETMKPCIHVTEAWENDLGRVTEGSFIVKHKGIYYMIYSANDYQSQNYGVGYATASSPMGPWTKYDKNPIFQKPDDLVGVGHSAIFKDKGGKLRMVFHAHHDKNNIHPRLMYITDVSFSDDEKPIMKIGGNIVATHLK</sequence>
<evidence type="ECO:0000313" key="9">
    <source>
        <dbReference type="EMBL" id="PXV59999.1"/>
    </source>
</evidence>
<evidence type="ECO:0000256" key="3">
    <source>
        <dbReference type="ARBA" id="ARBA00022801"/>
    </source>
</evidence>
<gene>
    <name evidence="9" type="ORF">CLV62_13325</name>
</gene>
<comment type="caution">
    <text evidence="9">The sequence shown here is derived from an EMBL/GenBank/DDBJ whole genome shotgun (WGS) entry which is preliminary data.</text>
</comment>
<comment type="similarity">
    <text evidence="1 8">Belongs to the glycosyl hydrolase 43 family.</text>
</comment>
<dbReference type="EMBL" id="QICL01000033">
    <property type="protein sequence ID" value="PXV59999.1"/>
    <property type="molecule type" value="Genomic_DNA"/>
</dbReference>
<dbReference type="PROSITE" id="PS51257">
    <property type="entry name" value="PROKAR_LIPOPROTEIN"/>
    <property type="match status" value="1"/>
</dbReference>
<dbReference type="Proteomes" id="UP000247973">
    <property type="component" value="Unassembled WGS sequence"/>
</dbReference>
<proteinExistence type="inferred from homology"/>
<keyword evidence="5 8" id="KW-0326">Glycosidase</keyword>
<keyword evidence="4" id="KW-0119">Carbohydrate metabolism</keyword>